<keyword evidence="2" id="KW-0964">Secreted</keyword>
<evidence type="ECO:0000313" key="4">
    <source>
        <dbReference type="EnsemblMetazoa" id="PPAI007880-PA"/>
    </source>
</evidence>
<evidence type="ECO:0000313" key="5">
    <source>
        <dbReference type="Proteomes" id="UP000092462"/>
    </source>
</evidence>
<dbReference type="GO" id="GO:0006508">
    <property type="term" value="P:proteolysis"/>
    <property type="evidence" value="ECO:0007669"/>
    <property type="project" value="TreeGrafter"/>
</dbReference>
<comment type="subcellular location">
    <subcellularLocation>
        <location evidence="1">Secreted</location>
    </subcellularLocation>
</comment>
<dbReference type="InterPro" id="IPR050439">
    <property type="entry name" value="ADAMTS_ADAMTS-like"/>
</dbReference>
<dbReference type="EMBL" id="AJVK01062198">
    <property type="status" value="NOT_ANNOTATED_CDS"/>
    <property type="molecule type" value="Genomic_DNA"/>
</dbReference>
<dbReference type="AlphaFoldDB" id="A0A1B0DI96"/>
<dbReference type="PRINTS" id="PR01857">
    <property type="entry name" value="ADAMTSFAMILY"/>
</dbReference>
<dbReference type="VEuPathDB" id="VectorBase:PPAPM1_007936"/>
<organism evidence="4 5">
    <name type="scientific">Phlebotomus papatasi</name>
    <name type="common">Sandfly</name>
    <dbReference type="NCBI Taxonomy" id="29031"/>
    <lineage>
        <taxon>Eukaryota</taxon>
        <taxon>Metazoa</taxon>
        <taxon>Ecdysozoa</taxon>
        <taxon>Arthropoda</taxon>
        <taxon>Hexapoda</taxon>
        <taxon>Insecta</taxon>
        <taxon>Pterygota</taxon>
        <taxon>Neoptera</taxon>
        <taxon>Endopterygota</taxon>
        <taxon>Diptera</taxon>
        <taxon>Nematocera</taxon>
        <taxon>Psychodoidea</taxon>
        <taxon>Psychodidae</taxon>
        <taxon>Phlebotomus</taxon>
        <taxon>Phlebotomus</taxon>
    </lineage>
</organism>
<dbReference type="GO" id="GO:0004222">
    <property type="term" value="F:metalloendopeptidase activity"/>
    <property type="evidence" value="ECO:0007669"/>
    <property type="project" value="TreeGrafter"/>
</dbReference>
<protein>
    <recommendedName>
        <fullName evidence="3">ADAMTS/ADAMTS-like cysteine-rich domain-containing protein</fullName>
    </recommendedName>
</protein>
<dbReference type="GO" id="GO:0031012">
    <property type="term" value="C:extracellular matrix"/>
    <property type="evidence" value="ECO:0007669"/>
    <property type="project" value="TreeGrafter"/>
</dbReference>
<dbReference type="EnsemblMetazoa" id="PPAI007880-RA">
    <property type="protein sequence ID" value="PPAI007880-PA"/>
    <property type="gene ID" value="PPAI007880"/>
</dbReference>
<dbReference type="PANTHER" id="PTHR13723:SF281">
    <property type="entry name" value="PAPILIN"/>
    <property type="match status" value="1"/>
</dbReference>
<dbReference type="PANTHER" id="PTHR13723">
    <property type="entry name" value="ADAMTS A DISINTEGRIN AND METALLOPROTEASE WITH THROMBOSPONDIN MOTIFS PROTEASE"/>
    <property type="match status" value="1"/>
</dbReference>
<evidence type="ECO:0000259" key="3">
    <source>
        <dbReference type="Pfam" id="PF19236"/>
    </source>
</evidence>
<reference evidence="4" key="1">
    <citation type="submission" date="2022-08" db="UniProtKB">
        <authorList>
            <consortium name="EnsemblMetazoa"/>
        </authorList>
    </citation>
    <scope>IDENTIFICATION</scope>
    <source>
        <strain evidence="4">Israel</strain>
    </source>
</reference>
<evidence type="ECO:0000256" key="2">
    <source>
        <dbReference type="ARBA" id="ARBA00022525"/>
    </source>
</evidence>
<dbReference type="Proteomes" id="UP000092462">
    <property type="component" value="Unassembled WGS sequence"/>
</dbReference>
<dbReference type="InterPro" id="IPR013273">
    <property type="entry name" value="ADAMTS/ADAMTS-like"/>
</dbReference>
<dbReference type="Pfam" id="PF19236">
    <property type="entry name" value="ADAMTS_CR_3"/>
    <property type="match status" value="1"/>
</dbReference>
<dbReference type="GO" id="GO:0030198">
    <property type="term" value="P:extracellular matrix organization"/>
    <property type="evidence" value="ECO:0007669"/>
    <property type="project" value="InterPro"/>
</dbReference>
<dbReference type="GO" id="GO:0005576">
    <property type="term" value="C:extracellular region"/>
    <property type="evidence" value="ECO:0007669"/>
    <property type="project" value="UniProtKB-SubCell"/>
</dbReference>
<accession>A0A1B0DI96</accession>
<proteinExistence type="predicted"/>
<evidence type="ECO:0000256" key="1">
    <source>
        <dbReference type="ARBA" id="ARBA00004613"/>
    </source>
</evidence>
<keyword evidence="5" id="KW-1185">Reference proteome</keyword>
<dbReference type="InterPro" id="IPR045371">
    <property type="entry name" value="ADAMTS_CR_3"/>
</dbReference>
<feature type="domain" description="ADAMTS/ADAMTS-like cysteine-rich" evidence="3">
    <location>
        <begin position="34"/>
        <end position="113"/>
    </location>
</feature>
<name>A0A1B0DI96_PHLPP</name>
<dbReference type="VEuPathDB" id="VectorBase:PPAI007880"/>
<sequence length="127" mass="14319">MEKRAGKDDCPDNEPDFRAHQCSHFDTVPFEGVRYEWVPYTKAPNPCELNCMPRGERFYYRHKAKVIDGTRCNEESLDVCVDGVCQPVGCDMMLGSNAKEDKCRKCDGDGSTCKTISGVLDMNNLQV</sequence>